<dbReference type="Pfam" id="PF08895">
    <property type="entry name" value="DUF1840"/>
    <property type="match status" value="1"/>
</dbReference>
<reference evidence="1 2" key="1">
    <citation type="submission" date="2018-05" db="EMBL/GenBank/DDBJ databases">
        <title>Genomic Encyclopedia of Type Strains, Phase IV (KMG-IV): sequencing the most valuable type-strain genomes for metagenomic binning, comparative biology and taxonomic classification.</title>
        <authorList>
            <person name="Goeker M."/>
        </authorList>
    </citation>
    <scope>NUCLEOTIDE SEQUENCE [LARGE SCALE GENOMIC DNA]</scope>
    <source>
        <strain evidence="1 2">DSM 566</strain>
    </source>
</reference>
<sequence>MIYKFKSKAAGDVIMTAPVGDRLLGLMGREPAPRGIFLPEHMPGLIEALEAAIRGEEQAVREAAALAAQEGRPAPRPPEVSLRQRAWPLIDMMQRARSADRDIVWGV</sequence>
<protein>
    <submittedName>
        <fullName evidence="1">Uncharacterized protein DUF1840</fullName>
    </submittedName>
</protein>
<gene>
    <name evidence="1" type="ORF">C7444_11750</name>
</gene>
<dbReference type="EMBL" id="QJJS01000017">
    <property type="protein sequence ID" value="PXW93844.1"/>
    <property type="molecule type" value="Genomic_DNA"/>
</dbReference>
<comment type="caution">
    <text evidence="1">The sequence shown here is derived from an EMBL/GenBank/DDBJ whole genome shotgun (WGS) entry which is preliminary data.</text>
</comment>
<accession>A0A318GWB1</accession>
<dbReference type="OrthoDB" id="5296629at2"/>
<dbReference type="AlphaFoldDB" id="A0A318GWB1"/>
<evidence type="ECO:0000313" key="1">
    <source>
        <dbReference type="EMBL" id="PXW93844.1"/>
    </source>
</evidence>
<proteinExistence type="predicted"/>
<dbReference type="InterPro" id="IPR014991">
    <property type="entry name" value="DUF1840"/>
</dbReference>
<dbReference type="RefSeq" id="WP_110401840.1">
    <property type="nucleotide sequence ID" value="NZ_QJJS01000017.1"/>
</dbReference>
<name>A0A318GWB1_9BURK</name>
<organism evidence="1 2">
    <name type="scientific">Sphaerotilus hippei</name>
    <dbReference type="NCBI Taxonomy" id="744406"/>
    <lineage>
        <taxon>Bacteria</taxon>
        <taxon>Pseudomonadati</taxon>
        <taxon>Pseudomonadota</taxon>
        <taxon>Betaproteobacteria</taxon>
        <taxon>Burkholderiales</taxon>
        <taxon>Sphaerotilaceae</taxon>
        <taxon>Sphaerotilus</taxon>
    </lineage>
</organism>
<keyword evidence="2" id="KW-1185">Reference proteome</keyword>
<dbReference type="Proteomes" id="UP000247811">
    <property type="component" value="Unassembled WGS sequence"/>
</dbReference>
<evidence type="ECO:0000313" key="2">
    <source>
        <dbReference type="Proteomes" id="UP000247811"/>
    </source>
</evidence>